<dbReference type="EMBL" id="MJEQ01000011">
    <property type="protein sequence ID" value="OIT40636.1"/>
    <property type="molecule type" value="Genomic_DNA"/>
</dbReference>
<evidence type="ECO:0000313" key="1">
    <source>
        <dbReference type="EMBL" id="OIT40636.1"/>
    </source>
</evidence>
<dbReference type="Proteomes" id="UP000187609">
    <property type="component" value="Unassembled WGS sequence"/>
</dbReference>
<reference evidence="1" key="1">
    <citation type="submission" date="2016-11" db="EMBL/GenBank/DDBJ databases">
        <title>The genome of Nicotiana attenuata.</title>
        <authorList>
            <person name="Xu S."/>
            <person name="Brockmoeller T."/>
            <person name="Gaquerel E."/>
            <person name="Navarro A."/>
            <person name="Kuhl H."/>
            <person name="Gase K."/>
            <person name="Ling Z."/>
            <person name="Zhou W."/>
            <person name="Kreitzer C."/>
            <person name="Stanke M."/>
            <person name="Tang H."/>
            <person name="Lyons E."/>
            <person name="Pandey P."/>
            <person name="Pandey S.P."/>
            <person name="Timmermann B."/>
            <person name="Baldwin I.T."/>
        </authorList>
    </citation>
    <scope>NUCLEOTIDE SEQUENCE [LARGE SCALE GENOMIC DNA]</scope>
    <source>
        <strain evidence="1">UT</strain>
    </source>
</reference>
<protein>
    <recommendedName>
        <fullName evidence="3">Mitochondrial protein</fullName>
    </recommendedName>
</protein>
<dbReference type="AlphaFoldDB" id="A0A314LGA4"/>
<evidence type="ECO:0008006" key="3">
    <source>
        <dbReference type="Google" id="ProtNLM"/>
    </source>
</evidence>
<gene>
    <name evidence="1" type="ORF">A4A49_58099</name>
</gene>
<evidence type="ECO:0000313" key="2">
    <source>
        <dbReference type="Proteomes" id="UP000187609"/>
    </source>
</evidence>
<comment type="caution">
    <text evidence="1">The sequence shown here is derived from an EMBL/GenBank/DDBJ whole genome shotgun (WGS) entry which is preliminary data.</text>
</comment>
<dbReference type="Gramene" id="OIT40636">
    <property type="protein sequence ID" value="OIT40636"/>
    <property type="gene ID" value="A4A49_58099"/>
</dbReference>
<accession>A0A314LGA4</accession>
<feature type="non-terminal residue" evidence="1">
    <location>
        <position position="105"/>
    </location>
</feature>
<name>A0A314LGA4_NICAT</name>
<proteinExistence type="predicted"/>
<organism evidence="1 2">
    <name type="scientific">Nicotiana attenuata</name>
    <name type="common">Coyote tobacco</name>
    <dbReference type="NCBI Taxonomy" id="49451"/>
    <lineage>
        <taxon>Eukaryota</taxon>
        <taxon>Viridiplantae</taxon>
        <taxon>Streptophyta</taxon>
        <taxon>Embryophyta</taxon>
        <taxon>Tracheophyta</taxon>
        <taxon>Spermatophyta</taxon>
        <taxon>Magnoliopsida</taxon>
        <taxon>eudicotyledons</taxon>
        <taxon>Gunneridae</taxon>
        <taxon>Pentapetalae</taxon>
        <taxon>asterids</taxon>
        <taxon>lamiids</taxon>
        <taxon>Solanales</taxon>
        <taxon>Solanaceae</taxon>
        <taxon>Nicotianoideae</taxon>
        <taxon>Nicotianeae</taxon>
        <taxon>Nicotiana</taxon>
    </lineage>
</organism>
<feature type="non-terminal residue" evidence="1">
    <location>
        <position position="1"/>
    </location>
</feature>
<keyword evidence="2" id="KW-1185">Reference proteome</keyword>
<sequence length="105" mass="11821">PTDKPKRTTKPPIWLKDYVVPGKGPQSSTKCLYPIADVVFYSGLSVQYQSFISKFSLETEPKSYAEAAKDPRWIDTMKAEIQALEDNKTWEVVSLPPGKRAIGCR</sequence>